<feature type="transmembrane region" description="Helical" evidence="19">
    <location>
        <begin position="239"/>
        <end position="261"/>
    </location>
</feature>
<dbReference type="Proteomes" id="UP000613768">
    <property type="component" value="Unassembled WGS sequence"/>
</dbReference>
<keyword evidence="5 18" id="KW-0489">Methyltransferase</keyword>
<comment type="function">
    <text evidence="18">Plays an essential role in type IV pili and type II pseudopili formation by proteolytically removing the leader sequence from substrate proteins and subsequently monomethylating the alpha-amino group of the newly exposed N-terminal phenylalanine.</text>
</comment>
<keyword evidence="6 18" id="KW-0645">Protease</keyword>
<dbReference type="InterPro" id="IPR000045">
    <property type="entry name" value="Prepilin_IV_endopep_pep"/>
</dbReference>
<keyword evidence="12 19" id="KW-0472">Membrane</keyword>
<sequence>MLVGSFLNVVILRVPARLHWQWARDSRELLELPATEEPEPPGIVLKRSHCPKCGNQLAAWENVPVFSYLLLRGKCRACKTPISIQYPLVEALTGALFAAVVWRFGVSYEALAGLLFTGILVAAAGIDWRTTLLPDDLTLPLLWLGLLLSSVTLFVSPTQAIWGAAVGYLSLWSVYWAFKLLTGKEGMGFGDFKLLAALGAWCGLGSLLSIILLSSLAGAVIGSAALLLQGRDRATPIPFGPYLAVAGWIQFMWGGDVFDLVGKLIFAR</sequence>
<evidence type="ECO:0000256" key="17">
    <source>
        <dbReference type="RuleBase" id="RU003793"/>
    </source>
</evidence>
<dbReference type="AlphaFoldDB" id="A0AAW3ZDT6"/>
<comment type="subcellular location">
    <subcellularLocation>
        <location evidence="1">Cell inner membrane</location>
        <topology evidence="1">Multi-pass membrane protein</topology>
    </subcellularLocation>
    <subcellularLocation>
        <location evidence="18">Cell membrane</location>
        <topology evidence="18">Multi-pass membrane protein</topology>
    </subcellularLocation>
</comment>
<keyword evidence="10 18" id="KW-0378">Hydrolase</keyword>
<evidence type="ECO:0000256" key="12">
    <source>
        <dbReference type="ARBA" id="ARBA00023136"/>
    </source>
</evidence>
<evidence type="ECO:0000313" key="23">
    <source>
        <dbReference type="Proteomes" id="UP000613768"/>
    </source>
</evidence>
<dbReference type="InterPro" id="IPR014032">
    <property type="entry name" value="Peptidase_A24A_bac"/>
</dbReference>
<evidence type="ECO:0000256" key="7">
    <source>
        <dbReference type="ARBA" id="ARBA00022679"/>
    </source>
</evidence>
<evidence type="ECO:0000256" key="2">
    <source>
        <dbReference type="ARBA" id="ARBA00005801"/>
    </source>
</evidence>
<comment type="caution">
    <text evidence="22">The sequence shown here is derived from an EMBL/GenBank/DDBJ whole genome shotgun (WGS) entry which is preliminary data.</text>
</comment>
<proteinExistence type="inferred from homology"/>
<comment type="catalytic activity">
    <reaction evidence="14 18">
        <text>Typically cleaves a -Gly-|-Phe- bond to release an N-terminal, basic peptide of 5-8 residues from type IV prepilin, and then N-methylates the new N-terminal amino group, the methyl donor being S-adenosyl-L-methionine.</text>
        <dbReference type="EC" id="3.4.23.43"/>
    </reaction>
</comment>
<dbReference type="GO" id="GO:0008168">
    <property type="term" value="F:methyltransferase activity"/>
    <property type="evidence" value="ECO:0007669"/>
    <property type="project" value="UniProtKB-KW"/>
</dbReference>
<dbReference type="InterPro" id="IPR010627">
    <property type="entry name" value="Prepilin_pept_A24_N"/>
</dbReference>
<keyword evidence="7 18" id="KW-0808">Transferase</keyword>
<evidence type="ECO:0000259" key="20">
    <source>
        <dbReference type="Pfam" id="PF01478"/>
    </source>
</evidence>
<gene>
    <name evidence="22" type="ORF">IFO71_00435</name>
</gene>
<keyword evidence="8" id="KW-0949">S-adenosyl-L-methionine</keyword>
<keyword evidence="23" id="KW-1185">Reference proteome</keyword>
<dbReference type="Pfam" id="PF06750">
    <property type="entry name" value="A24_N_bact"/>
    <property type="match status" value="1"/>
</dbReference>
<name>A0AAW3ZDT6_9GAMM</name>
<keyword evidence="9 18" id="KW-0812">Transmembrane</keyword>
<keyword evidence="3" id="KW-1003">Cell membrane</keyword>
<evidence type="ECO:0000256" key="8">
    <source>
        <dbReference type="ARBA" id="ARBA00022691"/>
    </source>
</evidence>
<keyword evidence="11 19" id="KW-1133">Transmembrane helix</keyword>
<dbReference type="EC" id="2.1.1.-" evidence="18"/>
<keyword evidence="4" id="KW-0997">Cell inner membrane</keyword>
<dbReference type="PRINTS" id="PR00864">
    <property type="entry name" value="PREPILNPTASE"/>
</dbReference>
<dbReference type="Gene3D" id="1.20.120.1220">
    <property type="match status" value="1"/>
</dbReference>
<feature type="domain" description="Prepilin type IV endopeptidase peptidase" evidence="20">
    <location>
        <begin position="114"/>
        <end position="222"/>
    </location>
</feature>
<evidence type="ECO:0000256" key="6">
    <source>
        <dbReference type="ARBA" id="ARBA00022670"/>
    </source>
</evidence>
<feature type="transmembrane region" description="Helical" evidence="19">
    <location>
        <begin position="110"/>
        <end position="128"/>
    </location>
</feature>
<dbReference type="Pfam" id="PF01478">
    <property type="entry name" value="Peptidase_A24"/>
    <property type="match status" value="1"/>
</dbReference>
<feature type="transmembrane region" description="Helical" evidence="19">
    <location>
        <begin position="194"/>
        <end position="227"/>
    </location>
</feature>
<evidence type="ECO:0000256" key="1">
    <source>
        <dbReference type="ARBA" id="ARBA00004429"/>
    </source>
</evidence>
<dbReference type="InterPro" id="IPR050882">
    <property type="entry name" value="Prepilin_peptidase/N-MTase"/>
</dbReference>
<keyword evidence="13 18" id="KW-0511">Multifunctional enzyme</keyword>
<evidence type="ECO:0000256" key="18">
    <source>
        <dbReference type="RuleBase" id="RU003794"/>
    </source>
</evidence>
<evidence type="ECO:0000256" key="13">
    <source>
        <dbReference type="ARBA" id="ARBA00023268"/>
    </source>
</evidence>
<evidence type="ECO:0000313" key="22">
    <source>
        <dbReference type="EMBL" id="MBD8524198.1"/>
    </source>
</evidence>
<dbReference type="GO" id="GO:0005886">
    <property type="term" value="C:plasma membrane"/>
    <property type="evidence" value="ECO:0007669"/>
    <property type="project" value="UniProtKB-SubCell"/>
</dbReference>
<dbReference type="EMBL" id="JACYTR010000001">
    <property type="protein sequence ID" value="MBD8524198.1"/>
    <property type="molecule type" value="Genomic_DNA"/>
</dbReference>
<evidence type="ECO:0000256" key="10">
    <source>
        <dbReference type="ARBA" id="ARBA00022801"/>
    </source>
</evidence>
<dbReference type="GO" id="GO:0032259">
    <property type="term" value="P:methylation"/>
    <property type="evidence" value="ECO:0007669"/>
    <property type="project" value="UniProtKB-KW"/>
</dbReference>
<evidence type="ECO:0000256" key="5">
    <source>
        <dbReference type="ARBA" id="ARBA00022603"/>
    </source>
</evidence>
<dbReference type="PANTHER" id="PTHR30487:SF0">
    <property type="entry name" value="PREPILIN LEADER PEPTIDASE_N-METHYLTRANSFERASE-RELATED"/>
    <property type="match status" value="1"/>
</dbReference>
<protein>
    <recommendedName>
        <fullName evidence="16 18">Prepilin leader peptidase/N-methyltransferase</fullName>
        <ecNumber evidence="18">2.1.1.-</ecNumber>
        <ecNumber evidence="15 18">3.4.23.43</ecNumber>
    </recommendedName>
</protein>
<feature type="transmembrane region" description="Helical" evidence="19">
    <location>
        <begin position="161"/>
        <end position="182"/>
    </location>
</feature>
<evidence type="ECO:0000256" key="9">
    <source>
        <dbReference type="ARBA" id="ARBA00022692"/>
    </source>
</evidence>
<evidence type="ECO:0000256" key="16">
    <source>
        <dbReference type="ARBA" id="ARBA00071870"/>
    </source>
</evidence>
<organism evidence="22 23">
    <name type="scientific">Pseudomarimonas arenosa</name>
    <dbReference type="NCBI Taxonomy" id="2774145"/>
    <lineage>
        <taxon>Bacteria</taxon>
        <taxon>Pseudomonadati</taxon>
        <taxon>Pseudomonadota</taxon>
        <taxon>Gammaproteobacteria</taxon>
        <taxon>Lysobacterales</taxon>
        <taxon>Lysobacteraceae</taxon>
        <taxon>Pseudomarimonas</taxon>
    </lineage>
</organism>
<accession>A0AAW3ZDT6</accession>
<dbReference type="GO" id="GO:0004190">
    <property type="term" value="F:aspartic-type endopeptidase activity"/>
    <property type="evidence" value="ECO:0007669"/>
    <property type="project" value="UniProtKB-EC"/>
</dbReference>
<dbReference type="GO" id="GO:0006465">
    <property type="term" value="P:signal peptide processing"/>
    <property type="evidence" value="ECO:0007669"/>
    <property type="project" value="TreeGrafter"/>
</dbReference>
<evidence type="ECO:0000256" key="15">
    <source>
        <dbReference type="ARBA" id="ARBA00067082"/>
    </source>
</evidence>
<dbReference type="FunFam" id="1.20.120.1220:FF:000001">
    <property type="entry name" value="Type 4 prepilin-like proteins leader peptide-processing enzyme"/>
    <property type="match status" value="1"/>
</dbReference>
<evidence type="ECO:0000256" key="11">
    <source>
        <dbReference type="ARBA" id="ARBA00022989"/>
    </source>
</evidence>
<evidence type="ECO:0000256" key="14">
    <source>
        <dbReference type="ARBA" id="ARBA00050401"/>
    </source>
</evidence>
<reference evidence="22 23" key="1">
    <citation type="submission" date="2020-09" db="EMBL/GenBank/DDBJ databases">
        <title>Pseudoxanthomonas sp. CAU 1598 isolated from sand of Yaerae Beach.</title>
        <authorList>
            <person name="Kim W."/>
        </authorList>
    </citation>
    <scope>NUCLEOTIDE SEQUENCE [LARGE SCALE GENOMIC DNA]</scope>
    <source>
        <strain evidence="22 23">CAU 1598</strain>
    </source>
</reference>
<comment type="similarity">
    <text evidence="2 17">Belongs to the peptidase A24 family.</text>
</comment>
<feature type="domain" description="Prepilin peptidase A24 N-terminal" evidence="21">
    <location>
        <begin position="2"/>
        <end position="104"/>
    </location>
</feature>
<dbReference type="PANTHER" id="PTHR30487">
    <property type="entry name" value="TYPE 4 PREPILIN-LIKE PROTEINS LEADER PEPTIDE-PROCESSING ENZYME"/>
    <property type="match status" value="1"/>
</dbReference>
<evidence type="ECO:0000256" key="19">
    <source>
        <dbReference type="SAM" id="Phobius"/>
    </source>
</evidence>
<evidence type="ECO:0000256" key="4">
    <source>
        <dbReference type="ARBA" id="ARBA00022519"/>
    </source>
</evidence>
<feature type="transmembrane region" description="Helical" evidence="19">
    <location>
        <begin position="137"/>
        <end position="155"/>
    </location>
</feature>
<evidence type="ECO:0000259" key="21">
    <source>
        <dbReference type="Pfam" id="PF06750"/>
    </source>
</evidence>
<evidence type="ECO:0000256" key="3">
    <source>
        <dbReference type="ARBA" id="ARBA00022475"/>
    </source>
</evidence>
<dbReference type="EC" id="3.4.23.43" evidence="15 18"/>